<keyword evidence="2" id="KW-1185">Reference proteome</keyword>
<name>A0ABT1UA66_9GAMM</name>
<organism evidence="1 2">
    <name type="scientific">Methylomonas rivi</name>
    <dbReference type="NCBI Taxonomy" id="2952226"/>
    <lineage>
        <taxon>Bacteria</taxon>
        <taxon>Pseudomonadati</taxon>
        <taxon>Pseudomonadota</taxon>
        <taxon>Gammaproteobacteria</taxon>
        <taxon>Methylococcales</taxon>
        <taxon>Methylococcaceae</taxon>
        <taxon>Methylomonas</taxon>
    </lineage>
</organism>
<comment type="caution">
    <text evidence="1">The sequence shown here is derived from an EMBL/GenBank/DDBJ whole genome shotgun (WGS) entry which is preliminary data.</text>
</comment>
<feature type="non-terminal residue" evidence="1">
    <location>
        <position position="1"/>
    </location>
</feature>
<dbReference type="RefSeq" id="WP_256617163.1">
    <property type="nucleotide sequence ID" value="NZ_JANIBK010000219.1"/>
</dbReference>
<protein>
    <submittedName>
        <fullName evidence="1">Uncharacterized protein</fullName>
    </submittedName>
</protein>
<evidence type="ECO:0000313" key="2">
    <source>
        <dbReference type="Proteomes" id="UP001524586"/>
    </source>
</evidence>
<sequence>EPSFEQRVRQGRRFEQDAAAQDYTKKHVLPAMSDALSKSLTDCLAQPGASTEKFTLVADILPDGGISNVDYRPATNTAECFGHAFHGLSLAPLPNELSDLPVFFDLMLHD</sequence>
<proteinExistence type="predicted"/>
<accession>A0ABT1UA66</accession>
<dbReference type="EMBL" id="JANIBK010000219">
    <property type="protein sequence ID" value="MCQ8130753.1"/>
    <property type="molecule type" value="Genomic_DNA"/>
</dbReference>
<reference evidence="1 2" key="1">
    <citation type="submission" date="2022-07" db="EMBL/GenBank/DDBJ databases">
        <title>Methylomonas rivi sp. nov., Methylomonas rosea sp. nov., Methylomonas aureus sp. nov. and Methylomonas subterranea sp. nov., four novel methanotrophs isolated from a freshwater creek and the deep terrestrial subsurface.</title>
        <authorList>
            <person name="Abin C."/>
            <person name="Sankaranarayanan K."/>
            <person name="Garner C."/>
            <person name="Sindelar R."/>
            <person name="Kotary K."/>
            <person name="Garner R."/>
            <person name="Barclay S."/>
            <person name="Lawson P."/>
            <person name="Krumholz L."/>
        </authorList>
    </citation>
    <scope>NUCLEOTIDE SEQUENCE [LARGE SCALE GENOMIC DNA]</scope>
    <source>
        <strain evidence="1 2">WSC-6</strain>
    </source>
</reference>
<dbReference type="Proteomes" id="UP001524586">
    <property type="component" value="Unassembled WGS sequence"/>
</dbReference>
<gene>
    <name evidence="1" type="ORF">NP596_20025</name>
</gene>
<evidence type="ECO:0000313" key="1">
    <source>
        <dbReference type="EMBL" id="MCQ8130753.1"/>
    </source>
</evidence>